<dbReference type="AlphaFoldDB" id="A0A8J6BDT5"/>
<gene>
    <name evidence="1" type="ORF">GDO78_020620</name>
</gene>
<evidence type="ECO:0000313" key="1">
    <source>
        <dbReference type="EMBL" id="KAG9460623.1"/>
    </source>
</evidence>
<proteinExistence type="predicted"/>
<keyword evidence="2" id="KW-1185">Reference proteome</keyword>
<dbReference type="EMBL" id="WNTK01052316">
    <property type="protein sequence ID" value="KAG9460623.1"/>
    <property type="molecule type" value="Genomic_DNA"/>
</dbReference>
<reference evidence="1" key="1">
    <citation type="thesis" date="2020" institute="ProQuest LLC" country="789 East Eisenhower Parkway, Ann Arbor, MI, USA">
        <title>Comparative Genomics and Chromosome Evolution.</title>
        <authorList>
            <person name="Mudd A.B."/>
        </authorList>
    </citation>
    <scope>NUCLEOTIDE SEQUENCE</scope>
    <source>
        <strain evidence="1">HN-11 Male</strain>
        <tissue evidence="1">Kidney and liver</tissue>
    </source>
</reference>
<name>A0A8J6BDT5_ELECQ</name>
<evidence type="ECO:0000313" key="2">
    <source>
        <dbReference type="Proteomes" id="UP000770717"/>
    </source>
</evidence>
<sequence>MGFKRIGLSCNGRQTFFLPGSSALRIIRCLDRLDCNDCTCLCLINLTSFTNLLTGCWPPPEPQTLSILLPTLVMLRRTAARAKASLHYGY</sequence>
<comment type="caution">
    <text evidence="1">The sequence shown here is derived from an EMBL/GenBank/DDBJ whole genome shotgun (WGS) entry which is preliminary data.</text>
</comment>
<protein>
    <submittedName>
        <fullName evidence="1">Uncharacterized protein</fullName>
    </submittedName>
</protein>
<dbReference type="Proteomes" id="UP000770717">
    <property type="component" value="Unassembled WGS sequence"/>
</dbReference>
<accession>A0A8J6BDT5</accession>
<organism evidence="1 2">
    <name type="scientific">Eleutherodactylus coqui</name>
    <name type="common">Puerto Rican coqui</name>
    <dbReference type="NCBI Taxonomy" id="57060"/>
    <lineage>
        <taxon>Eukaryota</taxon>
        <taxon>Metazoa</taxon>
        <taxon>Chordata</taxon>
        <taxon>Craniata</taxon>
        <taxon>Vertebrata</taxon>
        <taxon>Euteleostomi</taxon>
        <taxon>Amphibia</taxon>
        <taxon>Batrachia</taxon>
        <taxon>Anura</taxon>
        <taxon>Neobatrachia</taxon>
        <taxon>Hyloidea</taxon>
        <taxon>Eleutherodactylidae</taxon>
        <taxon>Eleutherodactylinae</taxon>
        <taxon>Eleutherodactylus</taxon>
        <taxon>Eleutherodactylus</taxon>
    </lineage>
</organism>